<accession>A0A6A6ZQS4</accession>
<sequence>IKVLDIDTTRNALVLAHQAFAVGSSTLQTLQEHGDRLQNAEDNFRGATSANDHAAQKLEELKKRDDVRAVKWHVWKETHIHAFASVPLCRGATELDVLARAKYQFEEDSDDEELENVIDGNIEEL</sequence>
<proteinExistence type="predicted"/>
<dbReference type="Proteomes" id="UP000799424">
    <property type="component" value="Unassembled WGS sequence"/>
</dbReference>
<dbReference type="EMBL" id="MU006233">
    <property type="protein sequence ID" value="KAF2823156.1"/>
    <property type="molecule type" value="Genomic_DNA"/>
</dbReference>
<name>A0A6A6ZQS4_9PLEO</name>
<evidence type="ECO:0000313" key="1">
    <source>
        <dbReference type="EMBL" id="KAF2823156.1"/>
    </source>
</evidence>
<dbReference type="OrthoDB" id="10468781at2759"/>
<organism evidence="1 2">
    <name type="scientific">Ophiobolus disseminans</name>
    <dbReference type="NCBI Taxonomy" id="1469910"/>
    <lineage>
        <taxon>Eukaryota</taxon>
        <taxon>Fungi</taxon>
        <taxon>Dikarya</taxon>
        <taxon>Ascomycota</taxon>
        <taxon>Pezizomycotina</taxon>
        <taxon>Dothideomycetes</taxon>
        <taxon>Pleosporomycetidae</taxon>
        <taxon>Pleosporales</taxon>
        <taxon>Pleosporineae</taxon>
        <taxon>Phaeosphaeriaceae</taxon>
        <taxon>Ophiobolus</taxon>
    </lineage>
</organism>
<feature type="non-terminal residue" evidence="1">
    <location>
        <position position="125"/>
    </location>
</feature>
<protein>
    <submittedName>
        <fullName evidence="1">Uncharacterized protein</fullName>
    </submittedName>
</protein>
<reference evidence="1" key="1">
    <citation type="journal article" date="2020" name="Stud. Mycol.">
        <title>101 Dothideomycetes genomes: a test case for predicting lifestyles and emergence of pathogens.</title>
        <authorList>
            <person name="Haridas S."/>
            <person name="Albert R."/>
            <person name="Binder M."/>
            <person name="Bloem J."/>
            <person name="Labutti K."/>
            <person name="Salamov A."/>
            <person name="Andreopoulos B."/>
            <person name="Baker S."/>
            <person name="Barry K."/>
            <person name="Bills G."/>
            <person name="Bluhm B."/>
            <person name="Cannon C."/>
            <person name="Castanera R."/>
            <person name="Culley D."/>
            <person name="Daum C."/>
            <person name="Ezra D."/>
            <person name="Gonzalez J."/>
            <person name="Henrissat B."/>
            <person name="Kuo A."/>
            <person name="Liang C."/>
            <person name="Lipzen A."/>
            <person name="Lutzoni F."/>
            <person name="Magnuson J."/>
            <person name="Mondo S."/>
            <person name="Nolan M."/>
            <person name="Ohm R."/>
            <person name="Pangilinan J."/>
            <person name="Park H.-J."/>
            <person name="Ramirez L."/>
            <person name="Alfaro M."/>
            <person name="Sun H."/>
            <person name="Tritt A."/>
            <person name="Yoshinaga Y."/>
            <person name="Zwiers L.-H."/>
            <person name="Turgeon B."/>
            <person name="Goodwin S."/>
            <person name="Spatafora J."/>
            <person name="Crous P."/>
            <person name="Grigoriev I."/>
        </authorList>
    </citation>
    <scope>NUCLEOTIDE SEQUENCE</scope>
    <source>
        <strain evidence="1">CBS 113818</strain>
    </source>
</reference>
<keyword evidence="2" id="KW-1185">Reference proteome</keyword>
<dbReference type="SUPFAM" id="SSF58038">
    <property type="entry name" value="SNARE fusion complex"/>
    <property type="match status" value="1"/>
</dbReference>
<evidence type="ECO:0000313" key="2">
    <source>
        <dbReference type="Proteomes" id="UP000799424"/>
    </source>
</evidence>
<dbReference type="AlphaFoldDB" id="A0A6A6ZQS4"/>
<dbReference type="Gene3D" id="1.20.5.110">
    <property type="match status" value="1"/>
</dbReference>
<gene>
    <name evidence="1" type="ORF">CC86DRAFT_257409</name>
</gene>
<feature type="non-terminal residue" evidence="1">
    <location>
        <position position="1"/>
    </location>
</feature>